<dbReference type="AlphaFoldDB" id="G8NXS2"/>
<evidence type="ECO:0000313" key="2">
    <source>
        <dbReference type="EMBL" id="AEU34417.1"/>
    </source>
</evidence>
<dbReference type="Pfam" id="PF01261">
    <property type="entry name" value="AP_endonuc_2"/>
    <property type="match status" value="1"/>
</dbReference>
<dbReference type="Gene3D" id="3.20.20.150">
    <property type="entry name" value="Divalent-metal-dependent TIM barrel enzymes"/>
    <property type="match status" value="1"/>
</dbReference>
<dbReference type="PANTHER" id="PTHR12110">
    <property type="entry name" value="HYDROXYPYRUVATE ISOMERASE"/>
    <property type="match status" value="1"/>
</dbReference>
<sequence length="296" mass="32944">MKQGISTHVFLAQRLTPGLLDALTRGGATAVEVFAARHHFDYADRGAVRELANWFRSNNVDASLHMPLFSSDEDSNWSRHTAPVINLIDLNKSTRIEAMDEVKRALESAEQIPFRSCVIHLGLKGDRWNTRALDDSMTAIEHLKAFSSPLGMQLLLENLNNEVATPAHLVEIVRAGHFDNVGFCLDTGHANLVEPQPETRDQEAKDGIAQAFEDFGDRITELHLHDNLGNRPENGKDEHLWPGSGTIDWDSVAKRIAALKQPPVGILEIAHELGEDMKQIETEFRAAWKKLGVVAQ</sequence>
<dbReference type="InterPro" id="IPR036237">
    <property type="entry name" value="Xyl_isomerase-like_sf"/>
</dbReference>
<organism evidence="2 3">
    <name type="scientific">Granulicella mallensis (strain ATCC BAA-1857 / DSM 23137 / MP5ACTX8)</name>
    <dbReference type="NCBI Taxonomy" id="682795"/>
    <lineage>
        <taxon>Bacteria</taxon>
        <taxon>Pseudomonadati</taxon>
        <taxon>Acidobacteriota</taxon>
        <taxon>Terriglobia</taxon>
        <taxon>Terriglobales</taxon>
        <taxon>Acidobacteriaceae</taxon>
        <taxon>Granulicella</taxon>
    </lineage>
</organism>
<reference evidence="2 3" key="1">
    <citation type="submission" date="2011-11" db="EMBL/GenBank/DDBJ databases">
        <title>Complete sequence of Granulicella mallensis MP5ACTX8.</title>
        <authorList>
            <consortium name="US DOE Joint Genome Institute"/>
            <person name="Lucas S."/>
            <person name="Copeland A."/>
            <person name="Lapidus A."/>
            <person name="Cheng J.-F."/>
            <person name="Goodwin L."/>
            <person name="Pitluck S."/>
            <person name="Peters L."/>
            <person name="Lu M."/>
            <person name="Detter J.C."/>
            <person name="Han C."/>
            <person name="Tapia R."/>
            <person name="Land M."/>
            <person name="Hauser L."/>
            <person name="Kyrpides N."/>
            <person name="Ivanova N."/>
            <person name="Mikhailova N."/>
            <person name="Pagani I."/>
            <person name="Rawat S."/>
            <person name="Mannisto M."/>
            <person name="Haggblom M."/>
            <person name="Woyke T."/>
        </authorList>
    </citation>
    <scope>NUCLEOTIDE SEQUENCE [LARGE SCALE GENOMIC DNA]</scope>
    <source>
        <strain evidence="3">ATCC BAA-1857 / DSM 23137 / MP5ACTX8</strain>
    </source>
</reference>
<evidence type="ECO:0000313" key="3">
    <source>
        <dbReference type="Proteomes" id="UP000007113"/>
    </source>
</evidence>
<dbReference type="KEGG" id="gma:AciX8_0057"/>
<dbReference type="RefSeq" id="WP_014263301.1">
    <property type="nucleotide sequence ID" value="NC_016631.1"/>
</dbReference>
<dbReference type="PANTHER" id="PTHR12110:SF21">
    <property type="entry name" value="XYLOSE ISOMERASE-LIKE TIM BARREL DOMAIN-CONTAINING PROTEIN"/>
    <property type="match status" value="1"/>
</dbReference>
<dbReference type="SUPFAM" id="SSF51658">
    <property type="entry name" value="Xylose isomerase-like"/>
    <property type="match status" value="1"/>
</dbReference>
<dbReference type="eggNOG" id="COG1082">
    <property type="taxonomic scope" value="Bacteria"/>
</dbReference>
<dbReference type="Proteomes" id="UP000007113">
    <property type="component" value="Chromosome"/>
</dbReference>
<keyword evidence="3" id="KW-1185">Reference proteome</keyword>
<dbReference type="STRING" id="682795.AciX8_0057"/>
<dbReference type="InterPro" id="IPR050312">
    <property type="entry name" value="IolE/XylAMocC-like"/>
</dbReference>
<keyword evidence="2" id="KW-0413">Isomerase</keyword>
<dbReference type="HOGENOM" id="CLU_050006_7_2_0"/>
<accession>G8NXS2</accession>
<protein>
    <submittedName>
        <fullName evidence="2">Xylose isomerase domain-containing protein TIM barrel</fullName>
    </submittedName>
</protein>
<gene>
    <name evidence="2" type="ordered locus">AciX8_0057</name>
</gene>
<dbReference type="GO" id="GO:0016853">
    <property type="term" value="F:isomerase activity"/>
    <property type="evidence" value="ECO:0007669"/>
    <property type="project" value="UniProtKB-KW"/>
</dbReference>
<dbReference type="InterPro" id="IPR013022">
    <property type="entry name" value="Xyl_isomerase-like_TIM-brl"/>
</dbReference>
<feature type="domain" description="Xylose isomerase-like TIM barrel" evidence="1">
    <location>
        <begin position="23"/>
        <end position="272"/>
    </location>
</feature>
<dbReference type="OrthoDB" id="9801960at2"/>
<evidence type="ECO:0000259" key="1">
    <source>
        <dbReference type="Pfam" id="PF01261"/>
    </source>
</evidence>
<name>G8NXS2_GRAMM</name>
<dbReference type="EMBL" id="CP003130">
    <property type="protein sequence ID" value="AEU34417.1"/>
    <property type="molecule type" value="Genomic_DNA"/>
</dbReference>
<proteinExistence type="predicted"/>